<dbReference type="SMART" id="SM00928">
    <property type="entry name" value="NADH_4Fe-4S"/>
    <property type="match status" value="1"/>
</dbReference>
<dbReference type="FunFam" id="1.20.1440.230:FF:000001">
    <property type="entry name" value="Mitochondrial NADH dehydrogenase flavoprotein 1"/>
    <property type="match status" value="1"/>
</dbReference>
<dbReference type="PANTHER" id="PTHR43578:SF3">
    <property type="entry name" value="NADH-QUINONE OXIDOREDUCTASE SUBUNIT F"/>
    <property type="match status" value="1"/>
</dbReference>
<evidence type="ECO:0000256" key="3">
    <source>
        <dbReference type="ARBA" id="ARBA00023014"/>
    </source>
</evidence>
<dbReference type="SUPFAM" id="SSF142984">
    <property type="entry name" value="Nqo1 middle domain-like"/>
    <property type="match status" value="1"/>
</dbReference>
<dbReference type="GO" id="GO:0046872">
    <property type="term" value="F:metal ion binding"/>
    <property type="evidence" value="ECO:0007669"/>
    <property type="project" value="UniProtKB-KW"/>
</dbReference>
<keyword evidence="2" id="KW-0408">Iron</keyword>
<name>X1JK52_9ZZZZ</name>
<evidence type="ECO:0000313" key="5">
    <source>
        <dbReference type="EMBL" id="GAH81865.1"/>
    </source>
</evidence>
<keyword evidence="1" id="KW-0479">Metal-binding</keyword>
<dbReference type="PANTHER" id="PTHR43578">
    <property type="entry name" value="NADH-QUINONE OXIDOREDUCTASE SUBUNIT F"/>
    <property type="match status" value="1"/>
</dbReference>
<dbReference type="SUPFAM" id="SSF142019">
    <property type="entry name" value="Nqo1 FMN-binding domain-like"/>
    <property type="match status" value="1"/>
</dbReference>
<feature type="domain" description="NADH-ubiquinone oxidoreductase 51kDa subunit iron-sulphur binding" evidence="4">
    <location>
        <begin position="121"/>
        <end position="166"/>
    </location>
</feature>
<dbReference type="Pfam" id="PF10589">
    <property type="entry name" value="NADH_4Fe-4S"/>
    <property type="match status" value="1"/>
</dbReference>
<organism evidence="5">
    <name type="scientific">marine sediment metagenome</name>
    <dbReference type="NCBI Taxonomy" id="412755"/>
    <lineage>
        <taxon>unclassified sequences</taxon>
        <taxon>metagenomes</taxon>
        <taxon>ecological metagenomes</taxon>
    </lineage>
</organism>
<evidence type="ECO:0000256" key="2">
    <source>
        <dbReference type="ARBA" id="ARBA00023004"/>
    </source>
</evidence>
<dbReference type="SUPFAM" id="SSF140490">
    <property type="entry name" value="Nqo1C-terminal domain-like"/>
    <property type="match status" value="1"/>
</dbReference>
<evidence type="ECO:0000256" key="1">
    <source>
        <dbReference type="ARBA" id="ARBA00022723"/>
    </source>
</evidence>
<evidence type="ECO:0000259" key="4">
    <source>
        <dbReference type="SMART" id="SM00928"/>
    </source>
</evidence>
<dbReference type="EMBL" id="BARU01036868">
    <property type="protein sequence ID" value="GAH81865.1"/>
    <property type="molecule type" value="Genomic_DNA"/>
</dbReference>
<dbReference type="InterPro" id="IPR037207">
    <property type="entry name" value="Nuop51_4Fe4S-bd_sf"/>
</dbReference>
<dbReference type="Pfam" id="PF10531">
    <property type="entry name" value="SLBB"/>
    <property type="match status" value="1"/>
</dbReference>
<feature type="non-terminal residue" evidence="5">
    <location>
        <position position="1"/>
    </location>
</feature>
<accession>X1JK52</accession>
<protein>
    <recommendedName>
        <fullName evidence="4">NADH-ubiquinone oxidoreductase 51kDa subunit iron-sulphur binding domain-containing protein</fullName>
    </recommendedName>
</protein>
<dbReference type="InterPro" id="IPR037225">
    <property type="entry name" value="Nuo51_FMN-bd_sf"/>
</dbReference>
<proteinExistence type="predicted"/>
<sequence length="222" mass="23218">VNNVETLANVPSIIKKGGDWYASIGTEQSKGTKLFSLSGNIARTGVVEVPFGMTLRRLVEELGGGVPNGHKLKALQLGGAMLGFIPASQIDLPIDFEGLVSIGSGVGSGGLVVIDESACMVDVAYMLMSFAQSECCGKCLIGRLGTKQMLDILQDITNGGGQPEDMDLLAELGESMALGSLCPLCGGAPDPVASILRHFRDELEAHIKERRCPAGVCQGLTQ</sequence>
<dbReference type="InterPro" id="IPR019575">
    <property type="entry name" value="Nuop51_4Fe4S-bd"/>
</dbReference>
<dbReference type="AlphaFoldDB" id="X1JK52"/>
<dbReference type="Gene3D" id="1.20.1440.230">
    <property type="entry name" value="NADH-ubiquinone oxidoreductase 51kDa subunit, iron-sulphur binding domain"/>
    <property type="match status" value="1"/>
</dbReference>
<dbReference type="GO" id="GO:0051539">
    <property type="term" value="F:4 iron, 4 sulfur cluster binding"/>
    <property type="evidence" value="ECO:0007669"/>
    <property type="project" value="InterPro"/>
</dbReference>
<comment type="caution">
    <text evidence="5">The sequence shown here is derived from an EMBL/GenBank/DDBJ whole genome shotgun (WGS) entry which is preliminary data.</text>
</comment>
<reference evidence="5" key="1">
    <citation type="journal article" date="2014" name="Front. Microbiol.">
        <title>High frequency of phylogenetically diverse reductive dehalogenase-homologous genes in deep subseafloor sedimentary metagenomes.</title>
        <authorList>
            <person name="Kawai M."/>
            <person name="Futagami T."/>
            <person name="Toyoda A."/>
            <person name="Takaki Y."/>
            <person name="Nishi S."/>
            <person name="Hori S."/>
            <person name="Arai W."/>
            <person name="Tsubouchi T."/>
            <person name="Morono Y."/>
            <person name="Uchiyama I."/>
            <person name="Ito T."/>
            <person name="Fujiyama A."/>
            <person name="Inagaki F."/>
            <person name="Takami H."/>
        </authorList>
    </citation>
    <scope>NUCLEOTIDE SEQUENCE</scope>
    <source>
        <strain evidence="5">Expedition CK06-06</strain>
    </source>
</reference>
<gene>
    <name evidence="5" type="ORF">S03H2_57512</name>
</gene>
<keyword evidence="3" id="KW-0411">Iron-sulfur</keyword>
<dbReference type="Gene3D" id="3.10.20.600">
    <property type="match status" value="1"/>
</dbReference>
<dbReference type="InterPro" id="IPR019554">
    <property type="entry name" value="Soluble_ligand-bd"/>
</dbReference>